<comment type="caution">
    <text evidence="2">The sequence shown here is derived from an EMBL/GenBank/DDBJ whole genome shotgun (WGS) entry which is preliminary data.</text>
</comment>
<dbReference type="AlphaFoldDB" id="T2S9T6"/>
<organism evidence="2 3">
    <name type="scientific">Helicobacter pylori SouthAfrica50</name>
    <dbReference type="NCBI Taxonomy" id="1352357"/>
    <lineage>
        <taxon>Bacteria</taxon>
        <taxon>Pseudomonadati</taxon>
        <taxon>Campylobacterota</taxon>
        <taxon>Epsilonproteobacteria</taxon>
        <taxon>Campylobacterales</taxon>
        <taxon>Helicobacteraceae</taxon>
        <taxon>Helicobacter</taxon>
    </lineage>
</organism>
<keyword evidence="1" id="KW-0472">Membrane</keyword>
<reference evidence="2 3" key="1">
    <citation type="journal article" date="2013" name="Genome Announc.">
        <title>Genome Sequences of Three hpAfrica2 Strains of Helicobacter pylori.</title>
        <authorList>
            <person name="Duncan S.S."/>
            <person name="Bertoli M.T."/>
            <person name="Kersulyte D."/>
            <person name="Valk P.L."/>
            <person name="Tamma S."/>
            <person name="Segal I."/>
            <person name="McClain M.S."/>
            <person name="Cover T.L."/>
            <person name="Berg D.E."/>
        </authorList>
    </citation>
    <scope>NUCLEOTIDE SEQUENCE [LARGE SCALE GENOMIC DNA]</scope>
    <source>
        <strain evidence="2 3">SouthAfrica50</strain>
    </source>
</reference>
<proteinExistence type="predicted"/>
<protein>
    <submittedName>
        <fullName evidence="2">Putative membrane protein</fullName>
    </submittedName>
</protein>
<name>T2S9T6_HELPX</name>
<keyword evidence="1" id="KW-1133">Transmembrane helix</keyword>
<sequence>MKKILFFILVILFSVGIYLIWNVLLEKSLELKLATSANDLLLKLFAILGGFSILVLFSRRYLFV</sequence>
<evidence type="ECO:0000313" key="2">
    <source>
        <dbReference type="EMBL" id="EQD89168.1"/>
    </source>
</evidence>
<feature type="transmembrane region" description="Helical" evidence="1">
    <location>
        <begin position="44"/>
        <end position="62"/>
    </location>
</feature>
<evidence type="ECO:0000313" key="3">
    <source>
        <dbReference type="Proteomes" id="UP000015816"/>
    </source>
</evidence>
<gene>
    <name evidence="2" type="ORF">HPSA50_1491</name>
</gene>
<evidence type="ECO:0000256" key="1">
    <source>
        <dbReference type="SAM" id="Phobius"/>
    </source>
</evidence>
<feature type="transmembrane region" description="Helical" evidence="1">
    <location>
        <begin position="5"/>
        <end position="24"/>
    </location>
</feature>
<keyword evidence="1" id="KW-0812">Transmembrane</keyword>
<accession>T2S9T6</accession>
<dbReference type="Proteomes" id="UP000015816">
    <property type="component" value="Unassembled WGS sequence"/>
</dbReference>
<dbReference type="EMBL" id="AVNI01000002">
    <property type="protein sequence ID" value="EQD89168.1"/>
    <property type="molecule type" value="Genomic_DNA"/>
</dbReference>
<dbReference type="PATRIC" id="fig|1352357.3.peg.1459"/>